<feature type="region of interest" description="Disordered" evidence="1">
    <location>
        <begin position="23"/>
        <end position="42"/>
    </location>
</feature>
<reference evidence="3" key="1">
    <citation type="journal article" date="2019" name="Int. J. Syst. Evol. Microbiol.">
        <title>The Global Catalogue of Microorganisms (GCM) 10K type strain sequencing project: providing services to taxonomists for standard genome sequencing and annotation.</title>
        <authorList>
            <consortium name="The Broad Institute Genomics Platform"/>
            <consortium name="The Broad Institute Genome Sequencing Center for Infectious Disease"/>
            <person name="Wu L."/>
            <person name="Ma J."/>
        </authorList>
    </citation>
    <scope>NUCLEOTIDE SEQUENCE [LARGE SCALE GENOMIC DNA]</scope>
    <source>
        <strain evidence="3">JCM 17933</strain>
    </source>
</reference>
<organism evidence="2 3">
    <name type="scientific">Actinoallomurus oryzae</name>
    <dbReference type="NCBI Taxonomy" id="502180"/>
    <lineage>
        <taxon>Bacteria</taxon>
        <taxon>Bacillati</taxon>
        <taxon>Actinomycetota</taxon>
        <taxon>Actinomycetes</taxon>
        <taxon>Streptosporangiales</taxon>
        <taxon>Thermomonosporaceae</taxon>
        <taxon>Actinoallomurus</taxon>
    </lineage>
</organism>
<evidence type="ECO:0000256" key="1">
    <source>
        <dbReference type="SAM" id="MobiDB-lite"/>
    </source>
</evidence>
<evidence type="ECO:0000313" key="3">
    <source>
        <dbReference type="Proteomes" id="UP001500503"/>
    </source>
</evidence>
<evidence type="ECO:0000313" key="2">
    <source>
        <dbReference type="EMBL" id="GAA4485144.1"/>
    </source>
</evidence>
<dbReference type="Proteomes" id="UP001500503">
    <property type="component" value="Unassembled WGS sequence"/>
</dbReference>
<gene>
    <name evidence="2" type="ORF">GCM10023191_009280</name>
</gene>
<proteinExistence type="predicted"/>
<accession>A0ABP8PE60</accession>
<protein>
    <submittedName>
        <fullName evidence="2">Uncharacterized protein</fullName>
    </submittedName>
</protein>
<sequence length="137" mass="14996">MRPGCATGHPRATSTKNRSLNKLAGHHGQMHPGTPQNAGPYQSAPSYAVIVEEKERRNGAWHISLIQPVGGDLAEARATGQNIAFQHQPEAVGRKVGRRDVYQLGEDSWLITYDAPWRLGSTGHFRVSVARYIGSLD</sequence>
<name>A0ABP8PE60_9ACTN</name>
<comment type="caution">
    <text evidence="2">The sequence shown here is derived from an EMBL/GenBank/DDBJ whole genome shotgun (WGS) entry which is preliminary data.</text>
</comment>
<keyword evidence="3" id="KW-1185">Reference proteome</keyword>
<dbReference type="EMBL" id="BAABHF010000009">
    <property type="protein sequence ID" value="GAA4485144.1"/>
    <property type="molecule type" value="Genomic_DNA"/>
</dbReference>